<dbReference type="Proteomes" id="UP000034407">
    <property type="component" value="Unassembled WGS sequence"/>
</dbReference>
<evidence type="ECO:0000313" key="2">
    <source>
        <dbReference type="Proteomes" id="UP000034407"/>
    </source>
</evidence>
<dbReference type="SUPFAM" id="SSF55729">
    <property type="entry name" value="Acyl-CoA N-acyltransferases (Nat)"/>
    <property type="match status" value="1"/>
</dbReference>
<dbReference type="Gene3D" id="3.40.630.30">
    <property type="match status" value="1"/>
</dbReference>
<dbReference type="PANTHER" id="PTHR43415:SF3">
    <property type="entry name" value="GNAT-FAMILY ACETYLTRANSFERASE"/>
    <property type="match status" value="1"/>
</dbReference>
<dbReference type="PATRIC" id="fig|1629550.3.peg.3039"/>
<dbReference type="InterPro" id="IPR016181">
    <property type="entry name" value="Acyl_CoA_acyltransferase"/>
</dbReference>
<name>A0A0M3DB29_9FIRM</name>
<dbReference type="EMBL" id="LBBT01000360">
    <property type="protein sequence ID" value="KKX99874.1"/>
    <property type="molecule type" value="Genomic_DNA"/>
</dbReference>
<dbReference type="AlphaFoldDB" id="A0A0M3DB29"/>
<organism evidence="1 2">
    <name type="scientific">Paraclostridium benzoelyticum</name>
    <dbReference type="NCBI Taxonomy" id="1629550"/>
    <lineage>
        <taxon>Bacteria</taxon>
        <taxon>Bacillati</taxon>
        <taxon>Bacillota</taxon>
        <taxon>Clostridia</taxon>
        <taxon>Peptostreptococcales</taxon>
        <taxon>Peptostreptococcaceae</taxon>
        <taxon>Paraclostridium</taxon>
    </lineage>
</organism>
<accession>A0A0M3DB29</accession>
<dbReference type="RefSeq" id="WP_046824406.1">
    <property type="nucleotide sequence ID" value="NZ_LBBT01000360.1"/>
</dbReference>
<evidence type="ECO:0000313" key="1">
    <source>
        <dbReference type="EMBL" id="KKX99874.1"/>
    </source>
</evidence>
<keyword evidence="2" id="KW-1185">Reference proteome</keyword>
<dbReference type="PANTHER" id="PTHR43415">
    <property type="entry name" value="SPERMIDINE N(1)-ACETYLTRANSFERASE"/>
    <property type="match status" value="1"/>
</dbReference>
<gene>
    <name evidence="1" type="ORF">VN21_17530</name>
</gene>
<sequence>MPIDKINQPQIIYIDSKLRLRRFDDDYNFALQWYQDLELVKLVDGPAASVYTKEKLKRMYEYLNCRGELYFIEVLEENKYKPIGDVALCKDNLPIVIGDKLYHNKGIGKGVLRSLILRARELELECINVQEIYDYNICSQKLFESFGFKQSGKTKNGKSYVLNLK</sequence>
<comment type="caution">
    <text evidence="1">The sequence shown here is derived from an EMBL/GenBank/DDBJ whole genome shotgun (WGS) entry which is preliminary data.</text>
</comment>
<protein>
    <submittedName>
        <fullName evidence="1">Uncharacterized protein</fullName>
    </submittedName>
</protein>
<reference evidence="1 2" key="1">
    <citation type="submission" date="2015-04" db="EMBL/GenBank/DDBJ databases">
        <title>Microcin producing Clostridium sp. JC272T.</title>
        <authorList>
            <person name="Jyothsna T."/>
            <person name="Sasikala C."/>
            <person name="Ramana C."/>
        </authorList>
    </citation>
    <scope>NUCLEOTIDE SEQUENCE [LARGE SCALE GENOMIC DNA]</scope>
    <source>
        <strain evidence="1 2">JC272</strain>
    </source>
</reference>
<proteinExistence type="predicted"/>
<dbReference type="OrthoDB" id="95248at2"/>